<dbReference type="InterPro" id="IPR003329">
    <property type="entry name" value="Cytidylyl_trans"/>
</dbReference>
<dbReference type="NCBIfam" id="NF003952">
    <property type="entry name" value="PRK05450.1-5"/>
    <property type="match status" value="1"/>
</dbReference>
<keyword evidence="4" id="KW-0963">Cytoplasm</keyword>
<comment type="pathway">
    <text evidence="4">Nucleotide-sugar biosynthesis; CMP-3-deoxy-D-manno-octulosonate biosynthesis; CMP-3-deoxy-D-manno-octulosonate from 3-deoxy-D-manno-octulosonate and CTP: step 1/1.</text>
</comment>
<sequence>MTPRAEAPTVLGVIPARYASTRLPGKVLRDIAGRPMIEHVWRRAMRATCLDRVLIATDDERVRKACLSFGAETVMTSPAHASGTDRVAEAATGTDAGIVVNVQGDEPLLNPDWIDQLVAPLQADPSLPMATLATPLTDPHAVQDPHMVKVVTDLSGNAMYFSRHPIPYQRHHTGTTHLQHIGLYAYRAPFLTHFAQTAPTPLEEAEGLEQLRALQHGHRIRVVTVTGDSGIGVDTPADLKRARRLFAPPQRS</sequence>
<dbReference type="Pfam" id="PF02348">
    <property type="entry name" value="CTP_transf_3"/>
    <property type="match status" value="1"/>
</dbReference>
<dbReference type="CDD" id="cd02517">
    <property type="entry name" value="CMP-KDO-Synthetase"/>
    <property type="match status" value="1"/>
</dbReference>
<keyword evidence="6" id="KW-1185">Reference proteome</keyword>
<dbReference type="EMBL" id="CP095749">
    <property type="protein sequence ID" value="WEB44692.1"/>
    <property type="molecule type" value="Genomic_DNA"/>
</dbReference>
<dbReference type="SUPFAM" id="SSF53448">
    <property type="entry name" value="Nucleotide-diphospho-sugar transferases"/>
    <property type="match status" value="1"/>
</dbReference>
<dbReference type="PANTHER" id="PTHR42866">
    <property type="entry name" value="3-DEOXY-MANNO-OCTULOSONATE CYTIDYLYLTRANSFERASE"/>
    <property type="match status" value="1"/>
</dbReference>
<dbReference type="PANTHER" id="PTHR42866:SF2">
    <property type="entry name" value="3-DEOXY-MANNO-OCTULOSONATE CYTIDYLYLTRANSFERASE, MITOCHONDRIAL"/>
    <property type="match status" value="1"/>
</dbReference>
<comment type="similarity">
    <text evidence="4">Belongs to the KdsB family.</text>
</comment>
<comment type="subcellular location">
    <subcellularLocation>
        <location evidence="4">Cytoplasm</location>
    </subcellularLocation>
</comment>
<dbReference type="NCBIfam" id="NF009905">
    <property type="entry name" value="PRK13368.1"/>
    <property type="match status" value="1"/>
</dbReference>
<accession>A0ABY8AI97</accession>
<dbReference type="RefSeq" id="WP_275310867.1">
    <property type="nucleotide sequence ID" value="NZ_CP095749.1"/>
</dbReference>
<keyword evidence="1 4" id="KW-0808">Transferase</keyword>
<dbReference type="GO" id="GO:0008690">
    <property type="term" value="F:3-deoxy-manno-octulosonate cytidylyltransferase activity"/>
    <property type="evidence" value="ECO:0007669"/>
    <property type="project" value="UniProtKB-EC"/>
</dbReference>
<evidence type="ECO:0000256" key="2">
    <source>
        <dbReference type="ARBA" id="ARBA00022695"/>
    </source>
</evidence>
<dbReference type="Proteomes" id="UP001218629">
    <property type="component" value="Chromosome"/>
</dbReference>
<protein>
    <recommendedName>
        <fullName evidence="4">3-deoxy-manno-octulosonate cytidylyltransferase</fullName>
        <ecNumber evidence="4">2.7.7.38</ecNumber>
    </recommendedName>
    <alternativeName>
        <fullName evidence="4">CMP-2-keto-3-deoxyoctulosonic acid synthase</fullName>
        <shortName evidence="4">CKS</shortName>
        <shortName evidence="4">CMP-KDO synthase</shortName>
    </alternativeName>
</protein>
<dbReference type="InterPro" id="IPR004528">
    <property type="entry name" value="KdsB"/>
</dbReference>
<comment type="function">
    <text evidence="4">Activates KDO (a required 8-carbon sugar) for incorporation into bacterial lipopolysaccharide in Gram-negative bacteria.</text>
</comment>
<dbReference type="InterPro" id="IPR029044">
    <property type="entry name" value="Nucleotide-diphossugar_trans"/>
</dbReference>
<dbReference type="NCBIfam" id="NF003950">
    <property type="entry name" value="PRK05450.1-3"/>
    <property type="match status" value="1"/>
</dbReference>
<evidence type="ECO:0000313" key="6">
    <source>
        <dbReference type="Proteomes" id="UP001218629"/>
    </source>
</evidence>
<dbReference type="HAMAP" id="MF_00057">
    <property type="entry name" value="KdsB"/>
    <property type="match status" value="1"/>
</dbReference>
<reference evidence="5 6" key="1">
    <citation type="submission" date="2022-03" db="EMBL/GenBank/DDBJ databases">
        <title>Streptomyces yunnanensis P86,complete genome.</title>
        <authorList>
            <person name="Chen S."/>
            <person name="Zhang Q."/>
        </authorList>
    </citation>
    <scope>NUCLEOTIDE SEQUENCE [LARGE SCALE GENOMIC DNA]</scope>
    <source>
        <strain evidence="5 6">P86</strain>
    </source>
</reference>
<evidence type="ECO:0000256" key="1">
    <source>
        <dbReference type="ARBA" id="ARBA00022679"/>
    </source>
</evidence>
<evidence type="ECO:0000256" key="3">
    <source>
        <dbReference type="ARBA" id="ARBA00022985"/>
    </source>
</evidence>
<comment type="catalytic activity">
    <reaction evidence="4">
        <text>3-deoxy-alpha-D-manno-oct-2-ulosonate + CTP = CMP-3-deoxy-beta-D-manno-octulosonate + diphosphate</text>
        <dbReference type="Rhea" id="RHEA:23448"/>
        <dbReference type="ChEBI" id="CHEBI:33019"/>
        <dbReference type="ChEBI" id="CHEBI:37563"/>
        <dbReference type="ChEBI" id="CHEBI:85986"/>
        <dbReference type="ChEBI" id="CHEBI:85987"/>
        <dbReference type="EC" id="2.7.7.38"/>
    </reaction>
</comment>
<name>A0ABY8AI97_9ACTN</name>
<dbReference type="EC" id="2.7.7.38" evidence="4"/>
<gene>
    <name evidence="4 5" type="primary">kdsB</name>
    <name evidence="5" type="ORF">MOV08_39015</name>
</gene>
<evidence type="ECO:0000313" key="5">
    <source>
        <dbReference type="EMBL" id="WEB44692.1"/>
    </source>
</evidence>
<dbReference type="Gene3D" id="3.90.550.10">
    <property type="entry name" value="Spore Coat Polysaccharide Biosynthesis Protein SpsA, Chain A"/>
    <property type="match status" value="1"/>
</dbReference>
<keyword evidence="3 4" id="KW-0448">Lipopolysaccharide biosynthesis</keyword>
<dbReference type="NCBIfam" id="TIGR00466">
    <property type="entry name" value="kdsB"/>
    <property type="match status" value="1"/>
</dbReference>
<evidence type="ECO:0000256" key="4">
    <source>
        <dbReference type="HAMAP-Rule" id="MF_00057"/>
    </source>
</evidence>
<proteinExistence type="inferred from homology"/>
<organism evidence="5 6">
    <name type="scientific">Streptomyces yunnanensis</name>
    <dbReference type="NCBI Taxonomy" id="156453"/>
    <lineage>
        <taxon>Bacteria</taxon>
        <taxon>Bacillati</taxon>
        <taxon>Actinomycetota</taxon>
        <taxon>Actinomycetes</taxon>
        <taxon>Kitasatosporales</taxon>
        <taxon>Streptomycetaceae</taxon>
        <taxon>Streptomyces</taxon>
    </lineage>
</organism>
<keyword evidence="2 4" id="KW-0548">Nucleotidyltransferase</keyword>